<dbReference type="GO" id="GO:0008893">
    <property type="term" value="F:guanosine-3',5'-bis(diphosphate) 3'-diphosphatase activity"/>
    <property type="evidence" value="ECO:0007669"/>
    <property type="project" value="TreeGrafter"/>
</dbReference>
<dbReference type="AlphaFoldDB" id="A0A2T7PS87"/>
<dbReference type="SUPFAM" id="SSF109604">
    <property type="entry name" value="HD-domain/PDEase-like"/>
    <property type="match status" value="1"/>
</dbReference>
<organism evidence="7 8">
    <name type="scientific">Pomacea canaliculata</name>
    <name type="common">Golden apple snail</name>
    <dbReference type="NCBI Taxonomy" id="400727"/>
    <lineage>
        <taxon>Eukaryota</taxon>
        <taxon>Metazoa</taxon>
        <taxon>Spiralia</taxon>
        <taxon>Lophotrochozoa</taxon>
        <taxon>Mollusca</taxon>
        <taxon>Gastropoda</taxon>
        <taxon>Caenogastropoda</taxon>
        <taxon>Architaenioglossa</taxon>
        <taxon>Ampullarioidea</taxon>
        <taxon>Ampullariidae</taxon>
        <taxon>Pomacea</taxon>
    </lineage>
</organism>
<dbReference type="CDD" id="cd00077">
    <property type="entry name" value="HDc"/>
    <property type="match status" value="1"/>
</dbReference>
<comment type="caution">
    <text evidence="7">The sequence shown here is derived from an EMBL/GenBank/DDBJ whole genome shotgun (WGS) entry which is preliminary data.</text>
</comment>
<dbReference type="OrthoDB" id="430679at2759"/>
<evidence type="ECO:0000313" key="7">
    <source>
        <dbReference type="EMBL" id="PVD36293.1"/>
    </source>
</evidence>
<protein>
    <recommendedName>
        <fullName evidence="3">Guanosine-3',5'-bis(diphosphate) 3'-pyrophosphohydrolase MESH1</fullName>
    </recommendedName>
    <alternativeName>
        <fullName evidence="4">Metazoan SpoT homolog 1</fullName>
    </alternativeName>
    <alternativeName>
        <fullName evidence="5">Penta-phosphate guanosine-3'-pyrophosphohydrolase</fullName>
    </alternativeName>
</protein>
<comment type="function">
    <text evidence="1">ppGpp hydrolyzing enzyme involved in starvation response.</text>
</comment>
<proteinExistence type="inferred from homology"/>
<dbReference type="Pfam" id="PF13328">
    <property type="entry name" value="HD_4"/>
    <property type="match status" value="1"/>
</dbReference>
<keyword evidence="8" id="KW-1185">Reference proteome</keyword>
<sequence length="160" mass="18220">MLPCPFLQIIVTGCIMCCVANILTQEAGIIDLQVIQAALLHDTVEDTDTTYEELVTEFGKDVADLVMEVTDDKSLPKEERKKQQIVHSSVTSHKAKLVKLADKLYNLRDLKRATPRGWTEDRVYEYFQWAADVVRGMRGTNKALEDSLNVLFEERNISFL</sequence>
<dbReference type="EMBL" id="PZQS01000002">
    <property type="protein sequence ID" value="PVD36293.1"/>
    <property type="molecule type" value="Genomic_DNA"/>
</dbReference>
<accession>A0A2T7PS87</accession>
<feature type="signal peptide" evidence="6">
    <location>
        <begin position="1"/>
        <end position="20"/>
    </location>
</feature>
<evidence type="ECO:0000256" key="2">
    <source>
        <dbReference type="ARBA" id="ARBA00038354"/>
    </source>
</evidence>
<dbReference type="InterPro" id="IPR003607">
    <property type="entry name" value="HD/PDEase_dom"/>
</dbReference>
<evidence type="ECO:0000256" key="1">
    <source>
        <dbReference type="ARBA" id="ARBA00037781"/>
    </source>
</evidence>
<gene>
    <name evidence="7" type="ORF">C0Q70_03271</name>
</gene>
<evidence type="ECO:0000256" key="5">
    <source>
        <dbReference type="ARBA" id="ARBA00041770"/>
    </source>
</evidence>
<dbReference type="PANTHER" id="PTHR46246:SF1">
    <property type="entry name" value="GUANOSINE-3',5'-BIS(DIPHOSPHATE) 3'-PYROPHOSPHOHYDROLASE MESH1"/>
    <property type="match status" value="1"/>
</dbReference>
<feature type="chain" id="PRO_5015612537" description="Guanosine-3',5'-bis(diphosphate) 3'-pyrophosphohydrolase MESH1" evidence="6">
    <location>
        <begin position="21"/>
        <end position="160"/>
    </location>
</feature>
<dbReference type="InterPro" id="IPR052194">
    <property type="entry name" value="MESH1"/>
</dbReference>
<name>A0A2T7PS87_POMCA</name>
<dbReference type="PANTHER" id="PTHR46246">
    <property type="entry name" value="GUANOSINE-3',5'-BIS(DIPHOSPHATE) 3'-PYROPHOSPHOHYDROLASE MESH1"/>
    <property type="match status" value="1"/>
</dbReference>
<evidence type="ECO:0000313" key="8">
    <source>
        <dbReference type="Proteomes" id="UP000245119"/>
    </source>
</evidence>
<dbReference type="Proteomes" id="UP000245119">
    <property type="component" value="Linkage Group LG2"/>
</dbReference>
<keyword evidence="6" id="KW-0732">Signal</keyword>
<dbReference type="Gene3D" id="1.10.3210.10">
    <property type="entry name" value="Hypothetical protein af1432"/>
    <property type="match status" value="1"/>
</dbReference>
<evidence type="ECO:0000256" key="3">
    <source>
        <dbReference type="ARBA" id="ARBA00040793"/>
    </source>
</evidence>
<comment type="similarity">
    <text evidence="2">Belongs to the MESH1 family.</text>
</comment>
<reference evidence="7 8" key="1">
    <citation type="submission" date="2018-04" db="EMBL/GenBank/DDBJ databases">
        <title>The genome of golden apple snail Pomacea canaliculata provides insight into stress tolerance and invasive adaptation.</title>
        <authorList>
            <person name="Liu C."/>
            <person name="Liu B."/>
            <person name="Ren Y."/>
            <person name="Zhang Y."/>
            <person name="Wang H."/>
            <person name="Li S."/>
            <person name="Jiang F."/>
            <person name="Yin L."/>
            <person name="Zhang G."/>
            <person name="Qian W."/>
            <person name="Fan W."/>
        </authorList>
    </citation>
    <scope>NUCLEOTIDE SEQUENCE [LARGE SCALE GENOMIC DNA]</scope>
    <source>
        <strain evidence="7">SZHN2017</strain>
        <tissue evidence="7">Muscle</tissue>
    </source>
</reference>
<dbReference type="STRING" id="400727.A0A2T7PS87"/>
<evidence type="ECO:0000256" key="6">
    <source>
        <dbReference type="SAM" id="SignalP"/>
    </source>
</evidence>
<evidence type="ECO:0000256" key="4">
    <source>
        <dbReference type="ARBA" id="ARBA00041464"/>
    </source>
</evidence>